<dbReference type="AlphaFoldDB" id="A0A0K9YQI1"/>
<gene>
    <name evidence="3" type="ORF">ADS79_19020</name>
    <name evidence="2" type="ORF">BRE01_05380</name>
</gene>
<proteinExistence type="predicted"/>
<name>A0A0K9YQI1_9BACL</name>
<accession>A0A0K9YQI1</accession>
<evidence type="ECO:0000313" key="5">
    <source>
        <dbReference type="Proteomes" id="UP000319578"/>
    </source>
</evidence>
<dbReference type="EMBL" id="LGIQ01000009">
    <property type="protein sequence ID" value="KNB70931.1"/>
    <property type="molecule type" value="Genomic_DNA"/>
</dbReference>
<dbReference type="EMBL" id="BJON01000002">
    <property type="protein sequence ID" value="GED66836.1"/>
    <property type="molecule type" value="Genomic_DNA"/>
</dbReference>
<organism evidence="3 4">
    <name type="scientific">Brevibacillus reuszeri</name>
    <dbReference type="NCBI Taxonomy" id="54915"/>
    <lineage>
        <taxon>Bacteria</taxon>
        <taxon>Bacillati</taxon>
        <taxon>Bacillota</taxon>
        <taxon>Bacilli</taxon>
        <taxon>Bacillales</taxon>
        <taxon>Paenibacillaceae</taxon>
        <taxon>Brevibacillus</taxon>
    </lineage>
</organism>
<comment type="caution">
    <text evidence="3">The sequence shown here is derived from an EMBL/GenBank/DDBJ whole genome shotgun (WGS) entry which is preliminary data.</text>
</comment>
<dbReference type="Proteomes" id="UP000036834">
    <property type="component" value="Unassembled WGS sequence"/>
</dbReference>
<protein>
    <recommendedName>
        <fullName evidence="1">Ferric siderophore reductase C-terminal domain-containing protein</fullName>
    </recommendedName>
</protein>
<keyword evidence="5" id="KW-1185">Reference proteome</keyword>
<dbReference type="Proteomes" id="UP000319578">
    <property type="component" value="Unassembled WGS sequence"/>
</dbReference>
<dbReference type="InterPro" id="IPR024726">
    <property type="entry name" value="FhuF_C"/>
</dbReference>
<reference evidence="3" key="2">
    <citation type="submission" date="2015-07" db="EMBL/GenBank/DDBJ databases">
        <title>MeaNS - Measles Nucleotide Surveillance Program.</title>
        <authorList>
            <person name="Tran T."/>
            <person name="Druce J."/>
        </authorList>
    </citation>
    <scope>NUCLEOTIDE SEQUENCE</scope>
    <source>
        <strain evidence="3">DSM 9887</strain>
    </source>
</reference>
<dbReference type="Pfam" id="PF11575">
    <property type="entry name" value="FhuF_C"/>
    <property type="match status" value="1"/>
</dbReference>
<dbReference type="OrthoDB" id="2819999at2"/>
<sequence length="260" mass="30075">MSKIDFQQLKEHFYITTQPSENPLLSFGASELLDPPNMELLINTYAPLIKGQDTTPAGTYFASWLGGLALAHQYTISVWNCSLDMTLENWIVELYMEGDYGKFAFVCRDTEPLGAPEDDELRNHWREQRYRGFYLETLKPLMEAISAASGNTPGILWGQLPSRFNYYLELFINALEEPVGKQQLEEDYHFLSRALDGESFGLNKNPFDVKIRWVEDLRDPGKKVRMKNQCCLYYKTDGGTYCYTCPRLKESERAERRKQA</sequence>
<dbReference type="STRING" id="54915.ADS79_19020"/>
<evidence type="ECO:0000259" key="1">
    <source>
        <dbReference type="Pfam" id="PF11575"/>
    </source>
</evidence>
<feature type="domain" description="Ferric siderophore reductase C-terminal" evidence="1">
    <location>
        <begin position="230"/>
        <end position="247"/>
    </location>
</feature>
<evidence type="ECO:0000313" key="2">
    <source>
        <dbReference type="EMBL" id="GED66836.1"/>
    </source>
</evidence>
<dbReference type="GO" id="GO:0051537">
    <property type="term" value="F:2 iron, 2 sulfur cluster binding"/>
    <property type="evidence" value="ECO:0007669"/>
    <property type="project" value="InterPro"/>
</dbReference>
<evidence type="ECO:0000313" key="4">
    <source>
        <dbReference type="Proteomes" id="UP000036834"/>
    </source>
</evidence>
<reference evidence="2 5" key="3">
    <citation type="submission" date="2019-06" db="EMBL/GenBank/DDBJ databases">
        <title>Whole genome shotgun sequence of Brevibacillus reuszeri NBRC 15719.</title>
        <authorList>
            <person name="Hosoyama A."/>
            <person name="Uohara A."/>
            <person name="Ohji S."/>
            <person name="Ichikawa N."/>
        </authorList>
    </citation>
    <scope>NUCLEOTIDE SEQUENCE [LARGE SCALE GENOMIC DNA]</scope>
    <source>
        <strain evidence="2 5">NBRC 15719</strain>
    </source>
</reference>
<reference evidence="4" key="1">
    <citation type="submission" date="2015-07" db="EMBL/GenBank/DDBJ databases">
        <title>Genome sequencing project for genomic taxonomy and phylogenomics of Bacillus-like bacteria.</title>
        <authorList>
            <person name="Liu B."/>
            <person name="Wang J."/>
            <person name="Zhu Y."/>
            <person name="Liu G."/>
            <person name="Chen Q."/>
            <person name="Chen Z."/>
            <person name="Lan J."/>
            <person name="Che J."/>
            <person name="Ge C."/>
            <person name="Shi H."/>
            <person name="Pan Z."/>
            <person name="Liu X."/>
        </authorList>
    </citation>
    <scope>NUCLEOTIDE SEQUENCE [LARGE SCALE GENOMIC DNA]</scope>
    <source>
        <strain evidence="4">DSM 9887</strain>
    </source>
</reference>
<dbReference type="PATRIC" id="fig|54915.3.peg.2905"/>
<dbReference type="RefSeq" id="WP_049739962.1">
    <property type="nucleotide sequence ID" value="NZ_BJON01000002.1"/>
</dbReference>
<evidence type="ECO:0000313" key="3">
    <source>
        <dbReference type="EMBL" id="KNB70931.1"/>
    </source>
</evidence>